<name>A0ABU3DLD1_9RHOB</name>
<gene>
    <name evidence="1" type="ORF">RM543_17825</name>
</gene>
<dbReference type="InterPro" id="IPR029044">
    <property type="entry name" value="Nucleotide-diphossugar_trans"/>
</dbReference>
<organism evidence="1 2">
    <name type="scientific">Tropicimonas omnivorans</name>
    <dbReference type="NCBI Taxonomy" id="3075590"/>
    <lineage>
        <taxon>Bacteria</taxon>
        <taxon>Pseudomonadati</taxon>
        <taxon>Pseudomonadota</taxon>
        <taxon>Alphaproteobacteria</taxon>
        <taxon>Rhodobacterales</taxon>
        <taxon>Roseobacteraceae</taxon>
        <taxon>Tropicimonas</taxon>
    </lineage>
</organism>
<dbReference type="RefSeq" id="WP_311694138.1">
    <property type="nucleotide sequence ID" value="NZ_JAVRHL010000006.1"/>
</dbReference>
<proteinExistence type="predicted"/>
<dbReference type="SUPFAM" id="SSF53448">
    <property type="entry name" value="Nucleotide-diphospho-sugar transferases"/>
    <property type="match status" value="1"/>
</dbReference>
<dbReference type="GO" id="GO:0016757">
    <property type="term" value="F:glycosyltransferase activity"/>
    <property type="evidence" value="ECO:0007669"/>
    <property type="project" value="UniProtKB-KW"/>
</dbReference>
<evidence type="ECO:0000313" key="2">
    <source>
        <dbReference type="Proteomes" id="UP001265259"/>
    </source>
</evidence>
<dbReference type="EMBL" id="JAVRHL010000006">
    <property type="protein sequence ID" value="MDT0684534.1"/>
    <property type="molecule type" value="Genomic_DNA"/>
</dbReference>
<protein>
    <submittedName>
        <fullName evidence="1">Glycosyltransferase</fullName>
        <ecNumber evidence="1">2.4.-.-</ecNumber>
    </submittedName>
</protein>
<evidence type="ECO:0000313" key="1">
    <source>
        <dbReference type="EMBL" id="MDT0684534.1"/>
    </source>
</evidence>
<sequence>MTRQFAPVVLFAYARPDHLRQTLTALAKAEGARKTTLWVFSDGARNAEAEANVARVRALLKEQNWRSAFQSVTVVEAKHNKGLAKSIIGGVTQVIAEEGRVIVLEDDLLVAPEFLTFMNTALDFHAQNAAVGSVTGYCPLPQPPKGYEHDVYAVPRSCSHSWATWRERWETVDWSGKGAPRLWREKALRKRFMATGSDKLDRLRRQLERRIDSWSIMFNLWHVINDRVAIYPVRNLVRNIGFDGSGTHTRAHDRMHTALSGSGTALTLNLPPEDPRVLAAFHKAYSGSLPGRLRRTVRNWRMPAVFSSLDPLDKD</sequence>
<dbReference type="EC" id="2.4.-.-" evidence="1"/>
<dbReference type="Gene3D" id="3.90.550.10">
    <property type="entry name" value="Spore Coat Polysaccharide Biosynthesis Protein SpsA, Chain A"/>
    <property type="match status" value="1"/>
</dbReference>
<reference evidence="1 2" key="1">
    <citation type="submission" date="2023-09" db="EMBL/GenBank/DDBJ databases">
        <authorList>
            <person name="Rey-Velasco X."/>
        </authorList>
    </citation>
    <scope>NUCLEOTIDE SEQUENCE [LARGE SCALE GENOMIC DNA]</scope>
    <source>
        <strain evidence="1 2">F158</strain>
    </source>
</reference>
<comment type="caution">
    <text evidence="1">The sequence shown here is derived from an EMBL/GenBank/DDBJ whole genome shotgun (WGS) entry which is preliminary data.</text>
</comment>
<dbReference type="Proteomes" id="UP001265259">
    <property type="component" value="Unassembled WGS sequence"/>
</dbReference>
<accession>A0ABU3DLD1</accession>
<keyword evidence="1" id="KW-0328">Glycosyltransferase</keyword>
<keyword evidence="2" id="KW-1185">Reference proteome</keyword>
<keyword evidence="1" id="KW-0808">Transferase</keyword>